<evidence type="ECO:0000313" key="1">
    <source>
        <dbReference type="EMBL" id="CAH1955930.1"/>
    </source>
</evidence>
<dbReference type="Proteomes" id="UP001152888">
    <property type="component" value="Unassembled WGS sequence"/>
</dbReference>
<dbReference type="EMBL" id="CAKOFQ010006663">
    <property type="protein sequence ID" value="CAH1955930.1"/>
    <property type="molecule type" value="Genomic_DNA"/>
</dbReference>
<comment type="caution">
    <text evidence="1">The sequence shown here is derived from an EMBL/GenBank/DDBJ whole genome shotgun (WGS) entry which is preliminary data.</text>
</comment>
<dbReference type="Gene3D" id="1.10.10.60">
    <property type="entry name" value="Homeodomain-like"/>
    <property type="match status" value="1"/>
</dbReference>
<reference evidence="1" key="1">
    <citation type="submission" date="2022-03" db="EMBL/GenBank/DDBJ databases">
        <authorList>
            <person name="Sayadi A."/>
        </authorList>
    </citation>
    <scope>NUCLEOTIDE SEQUENCE</scope>
</reference>
<keyword evidence="2" id="KW-1185">Reference proteome</keyword>
<sequence length="63" mass="7595">MYKYQPHKRRENKMNMVFKYKRKSERGSTWTETSMEHALQAVRNGESIRKASLTFHSQRSLSM</sequence>
<dbReference type="OrthoDB" id="8187571at2759"/>
<evidence type="ECO:0000313" key="2">
    <source>
        <dbReference type="Proteomes" id="UP001152888"/>
    </source>
</evidence>
<evidence type="ECO:0008006" key="3">
    <source>
        <dbReference type="Google" id="ProtNLM"/>
    </source>
</evidence>
<name>A0A9P0JMJ7_ACAOB</name>
<dbReference type="AlphaFoldDB" id="A0A9P0JMJ7"/>
<protein>
    <recommendedName>
        <fullName evidence="3">HTH psq-type domain-containing protein</fullName>
    </recommendedName>
</protein>
<accession>A0A9P0JMJ7</accession>
<organism evidence="1 2">
    <name type="scientific">Acanthoscelides obtectus</name>
    <name type="common">Bean weevil</name>
    <name type="synonym">Bruchus obtectus</name>
    <dbReference type="NCBI Taxonomy" id="200917"/>
    <lineage>
        <taxon>Eukaryota</taxon>
        <taxon>Metazoa</taxon>
        <taxon>Ecdysozoa</taxon>
        <taxon>Arthropoda</taxon>
        <taxon>Hexapoda</taxon>
        <taxon>Insecta</taxon>
        <taxon>Pterygota</taxon>
        <taxon>Neoptera</taxon>
        <taxon>Endopterygota</taxon>
        <taxon>Coleoptera</taxon>
        <taxon>Polyphaga</taxon>
        <taxon>Cucujiformia</taxon>
        <taxon>Chrysomeloidea</taxon>
        <taxon>Chrysomelidae</taxon>
        <taxon>Bruchinae</taxon>
        <taxon>Bruchini</taxon>
        <taxon>Acanthoscelides</taxon>
    </lineage>
</organism>
<gene>
    <name evidence="1" type="ORF">ACAOBT_LOCUS1336</name>
</gene>
<proteinExistence type="predicted"/>